<evidence type="ECO:0000256" key="4">
    <source>
        <dbReference type="PROSITE-ProRule" id="PRU00452"/>
    </source>
</evidence>
<dbReference type="GO" id="GO:0061665">
    <property type="term" value="F:SUMO ligase activity"/>
    <property type="evidence" value="ECO:0007669"/>
    <property type="project" value="TreeGrafter"/>
</dbReference>
<dbReference type="AlphaFoldDB" id="A0A9D4K4X7"/>
<dbReference type="PANTHER" id="PTHR10782:SF94">
    <property type="entry name" value="SUPPRESSOR OF VARIEGATION 2-10, ISOFORM I"/>
    <property type="match status" value="1"/>
</dbReference>
<feature type="domain" description="SP-RING-type" evidence="6">
    <location>
        <begin position="637"/>
        <end position="722"/>
    </location>
</feature>
<organism evidence="7 8">
    <name type="scientific">Dreissena polymorpha</name>
    <name type="common">Zebra mussel</name>
    <name type="synonym">Mytilus polymorpha</name>
    <dbReference type="NCBI Taxonomy" id="45954"/>
    <lineage>
        <taxon>Eukaryota</taxon>
        <taxon>Metazoa</taxon>
        <taxon>Spiralia</taxon>
        <taxon>Lophotrochozoa</taxon>
        <taxon>Mollusca</taxon>
        <taxon>Bivalvia</taxon>
        <taxon>Autobranchia</taxon>
        <taxon>Heteroconchia</taxon>
        <taxon>Euheterodonta</taxon>
        <taxon>Imparidentia</taxon>
        <taxon>Neoheterodontei</taxon>
        <taxon>Myida</taxon>
        <taxon>Dreissenoidea</taxon>
        <taxon>Dreissenidae</taxon>
        <taxon>Dreissena</taxon>
    </lineage>
</organism>
<dbReference type="PANTHER" id="PTHR10782">
    <property type="entry name" value="ZINC FINGER MIZ DOMAIN-CONTAINING PROTEIN"/>
    <property type="match status" value="1"/>
</dbReference>
<feature type="region of interest" description="Disordered" evidence="5">
    <location>
        <begin position="412"/>
        <end position="433"/>
    </location>
</feature>
<keyword evidence="1" id="KW-0479">Metal-binding</keyword>
<keyword evidence="2 4" id="KW-0863">Zinc-finger</keyword>
<evidence type="ECO:0000256" key="2">
    <source>
        <dbReference type="ARBA" id="ARBA00022771"/>
    </source>
</evidence>
<dbReference type="PROSITE" id="PS01359">
    <property type="entry name" value="ZF_PHD_1"/>
    <property type="match status" value="1"/>
</dbReference>
<dbReference type="PROSITE" id="PS51044">
    <property type="entry name" value="ZF_SP_RING"/>
    <property type="match status" value="1"/>
</dbReference>
<keyword evidence="8" id="KW-1185">Reference proteome</keyword>
<dbReference type="GO" id="GO:0016925">
    <property type="term" value="P:protein sumoylation"/>
    <property type="evidence" value="ECO:0007669"/>
    <property type="project" value="TreeGrafter"/>
</dbReference>
<evidence type="ECO:0000313" key="8">
    <source>
        <dbReference type="Proteomes" id="UP000828390"/>
    </source>
</evidence>
<reference evidence="7" key="1">
    <citation type="journal article" date="2019" name="bioRxiv">
        <title>The Genome of the Zebra Mussel, Dreissena polymorpha: A Resource for Invasive Species Research.</title>
        <authorList>
            <person name="McCartney M.A."/>
            <person name="Auch B."/>
            <person name="Kono T."/>
            <person name="Mallez S."/>
            <person name="Zhang Y."/>
            <person name="Obille A."/>
            <person name="Becker A."/>
            <person name="Abrahante J.E."/>
            <person name="Garbe J."/>
            <person name="Badalamenti J.P."/>
            <person name="Herman A."/>
            <person name="Mangelson H."/>
            <person name="Liachko I."/>
            <person name="Sullivan S."/>
            <person name="Sone E.D."/>
            <person name="Koren S."/>
            <person name="Silverstein K.A.T."/>
            <person name="Beckman K.B."/>
            <person name="Gohl D.M."/>
        </authorList>
    </citation>
    <scope>NUCLEOTIDE SEQUENCE</scope>
    <source>
        <strain evidence="7">Duluth1</strain>
        <tissue evidence="7">Whole animal</tissue>
    </source>
</reference>
<dbReference type="Gene3D" id="2.60.120.780">
    <property type="entry name" value="PINIT domain"/>
    <property type="match status" value="1"/>
</dbReference>
<comment type="caution">
    <text evidence="7">The sequence shown here is derived from an EMBL/GenBank/DDBJ whole genome shotgun (WGS) entry which is preliminary data.</text>
</comment>
<accession>A0A9D4K4X7</accession>
<dbReference type="GO" id="GO:0006357">
    <property type="term" value="P:regulation of transcription by RNA polymerase II"/>
    <property type="evidence" value="ECO:0007669"/>
    <property type="project" value="TreeGrafter"/>
</dbReference>
<dbReference type="EMBL" id="JAIWYP010000004">
    <property type="protein sequence ID" value="KAH3833105.1"/>
    <property type="molecule type" value="Genomic_DNA"/>
</dbReference>
<dbReference type="Pfam" id="PF02891">
    <property type="entry name" value="zf-MIZ"/>
    <property type="match status" value="1"/>
</dbReference>
<evidence type="ECO:0000256" key="3">
    <source>
        <dbReference type="ARBA" id="ARBA00022833"/>
    </source>
</evidence>
<dbReference type="InterPro" id="IPR019786">
    <property type="entry name" value="Zinc_finger_PHD-type_CS"/>
</dbReference>
<keyword evidence="3" id="KW-0862">Zinc</keyword>
<evidence type="ECO:0000259" key="6">
    <source>
        <dbReference type="PROSITE" id="PS51044"/>
    </source>
</evidence>
<dbReference type="GO" id="GO:0008270">
    <property type="term" value="F:zinc ion binding"/>
    <property type="evidence" value="ECO:0007669"/>
    <property type="project" value="UniProtKB-KW"/>
</dbReference>
<evidence type="ECO:0000256" key="5">
    <source>
        <dbReference type="SAM" id="MobiDB-lite"/>
    </source>
</evidence>
<dbReference type="Gene3D" id="3.30.40.10">
    <property type="entry name" value="Zinc/RING finger domain, C3HC4 (zinc finger)"/>
    <property type="match status" value="2"/>
</dbReference>
<gene>
    <name evidence="7" type="ORF">DPMN_106406</name>
</gene>
<evidence type="ECO:0000313" key="7">
    <source>
        <dbReference type="EMBL" id="KAH3833105.1"/>
    </source>
</evidence>
<protein>
    <recommendedName>
        <fullName evidence="6">SP-RING-type domain-containing protein</fullName>
    </recommendedName>
</protein>
<name>A0A9D4K4X7_DREPO</name>
<dbReference type="InterPro" id="IPR013083">
    <property type="entry name" value="Znf_RING/FYVE/PHD"/>
</dbReference>
<dbReference type="Proteomes" id="UP000828390">
    <property type="component" value="Unassembled WGS sequence"/>
</dbReference>
<dbReference type="GO" id="GO:0000785">
    <property type="term" value="C:chromatin"/>
    <property type="evidence" value="ECO:0007669"/>
    <property type="project" value="TreeGrafter"/>
</dbReference>
<evidence type="ECO:0000256" key="1">
    <source>
        <dbReference type="ARBA" id="ARBA00022723"/>
    </source>
</evidence>
<sequence>MNIDICGFEYLKDIIAMSENAEQSCSYCHEIIRQLQQKLVCHECLNTFHRTCIIDISQNKFFKMRKDGSINLWQCSACKDRSVSKGKVPVIMGTQTKSPVSTVAVNMGTTTESPVSTVAVSMGTTTKSPVSTVAVSMGTTTESPVSTVAVSMGTTTKSPVSTVAVSMGTTTESPVSTVAVSMGTTTKSPVSTVAVSMGTTTKSPVSTVAVSMITTTESPVSTVAVSMGTTTKSPVSTVAVSMGTTTKSPVSTVAVSIGTTTKSPVSTVAVSMGTTTKSPVSTVAVSMGTTTKLPVSTVAVTMGTKTLSRVSTVTSLAVNGPERSNPFNTITPPSSAEMIPTMQACAESSAYVLVTDTPSPNPIASVSSSRKRLPAVTSSTLLVSSPEMLRGSEVSSPAILSLITQQTVTSSSTTDLCSKTSPHIQKTPAATSASAKNGSDIKYQCCIDHRPLSTIHSTTQNSCNGRQFTNLPLYEEFVNVLEPTKIRLNKVHSFFVETMKTTHLKGWKDNLQQHMTDLREGKIKVLLRMCRNQKGPQEDCFPAVSIRVNGAFVKLMSQRDLDKKTAKHEPVDITIAVCRMNNFILLNIDKSSDAVDIDSLISIVAVRPKPTEAIMKELNIHHPDHTRDLVKKHLGSHEDDICTTSLRASLYCPIGKMRLTIPCRGRECSHIQCVDATTVLGMMKLRPKLKCPVCDRPAHFEELYIDGLFKEILETVDEKVEEVTFSKDGSWSCKKEKEDCIEIDNDTLNQSVADMSIIDLTETDTEATPIKKKPLTDNTALLNKASAMFNKASTMFTISNTTNICTSNTSKSCDEMRRVKVRPRPPLHKKSYPYQRNANQQRGHVTHDRVHWNDDYIDSHMITRNDRNVYLGSSSMRDTRSYGYHYPQGCSRDDYYSYDPQSLSRGFTLSLPGFSFPR</sequence>
<dbReference type="CDD" id="cd15489">
    <property type="entry name" value="PHD_SF"/>
    <property type="match status" value="1"/>
</dbReference>
<feature type="compositionally biased region" description="Polar residues" evidence="5">
    <location>
        <begin position="415"/>
        <end position="433"/>
    </location>
</feature>
<reference evidence="7" key="2">
    <citation type="submission" date="2020-11" db="EMBL/GenBank/DDBJ databases">
        <authorList>
            <person name="McCartney M.A."/>
            <person name="Auch B."/>
            <person name="Kono T."/>
            <person name="Mallez S."/>
            <person name="Becker A."/>
            <person name="Gohl D.M."/>
            <person name="Silverstein K.A.T."/>
            <person name="Koren S."/>
            <person name="Bechman K.B."/>
            <person name="Herman A."/>
            <person name="Abrahante J.E."/>
            <person name="Garbe J."/>
        </authorList>
    </citation>
    <scope>NUCLEOTIDE SEQUENCE</scope>
    <source>
        <strain evidence="7">Duluth1</strain>
        <tissue evidence="7">Whole animal</tissue>
    </source>
</reference>
<proteinExistence type="predicted"/>
<dbReference type="InterPro" id="IPR038654">
    <property type="entry name" value="PINIT_sf"/>
</dbReference>
<dbReference type="InterPro" id="IPR004181">
    <property type="entry name" value="Znf_MIZ"/>
</dbReference>
<dbReference type="GO" id="GO:0003712">
    <property type="term" value="F:transcription coregulator activity"/>
    <property type="evidence" value="ECO:0007669"/>
    <property type="project" value="TreeGrafter"/>
</dbReference>